<keyword evidence="1" id="KW-0489">Methyltransferase</keyword>
<dbReference type="EMBL" id="CP068393">
    <property type="protein sequence ID" value="QUC66306.1"/>
    <property type="molecule type" value="Genomic_DNA"/>
</dbReference>
<accession>A0AC61MVE3</accession>
<proteinExistence type="predicted"/>
<name>A0AC61MVE3_9FIRM</name>
<gene>
    <name evidence="1" type="ORF">JYE49_10585</name>
</gene>
<dbReference type="Proteomes" id="UP000682782">
    <property type="component" value="Chromosome"/>
</dbReference>
<evidence type="ECO:0000313" key="1">
    <source>
        <dbReference type="EMBL" id="QUC66306.1"/>
    </source>
</evidence>
<keyword evidence="1" id="KW-0808">Transferase</keyword>
<protein>
    <submittedName>
        <fullName evidence="1">Class I SAM-dependent methyltransferase</fullName>
    </submittedName>
</protein>
<sequence>MDHMTAKVSCFARAYHWQNNPVPIFADSAAKQLLGEEYQQIAQSMTQGIPFFLPDFHGSPAEGLRLIVNRQLSPSVLGRSAYCERMLANEQRLGCRQYVLFASGYDTFAIRNRDASLSVYELDLPDVLADKQCRIEKASLASGAVYVPCDLADPAWKDRLTEGGFVPGQKAFCSLLGISYYLDKDAFRSLLTALGSLLCDGSALCLDYPSPEDSSETRINQALARGAGEQMKAQYTVREMETLLAECGFLVYEHLDHTAMTGQYFAEYNQSSPDHPLEAPKGVCYLLAVRKST</sequence>
<reference evidence="1" key="1">
    <citation type="submission" date="2021-01" db="EMBL/GenBank/DDBJ databases">
        <title>Complete genome sequence of Clostridiales bacterium R-7.</title>
        <authorList>
            <person name="Mahoney-Kurpe S.C."/>
            <person name="Palevich N."/>
            <person name="Koike S."/>
            <person name="Moon C.D."/>
            <person name="Attwood G.T."/>
        </authorList>
    </citation>
    <scope>NUCLEOTIDE SEQUENCE</scope>
    <source>
        <strain evidence="1">R-7</strain>
    </source>
</reference>
<evidence type="ECO:0000313" key="2">
    <source>
        <dbReference type="Proteomes" id="UP000682782"/>
    </source>
</evidence>
<keyword evidence="2" id="KW-1185">Reference proteome</keyword>
<organism evidence="1 2">
    <name type="scientific">Aristaeella hokkaidonensis</name>
    <dbReference type="NCBI Taxonomy" id="3046382"/>
    <lineage>
        <taxon>Bacteria</taxon>
        <taxon>Bacillati</taxon>
        <taxon>Bacillota</taxon>
        <taxon>Clostridia</taxon>
        <taxon>Eubacteriales</taxon>
        <taxon>Aristaeellaceae</taxon>
        <taxon>Aristaeella</taxon>
    </lineage>
</organism>